<protein>
    <recommendedName>
        <fullName evidence="3">BrnT family toxin</fullName>
    </recommendedName>
</protein>
<dbReference type="Gene3D" id="3.10.450.530">
    <property type="entry name" value="Ribonuclease toxin, BrnT, of type II toxin-antitoxin system"/>
    <property type="match status" value="1"/>
</dbReference>
<organism evidence="1 2">
    <name type="scientific">Candidatus Entotheonella gemina</name>
    <dbReference type="NCBI Taxonomy" id="1429439"/>
    <lineage>
        <taxon>Bacteria</taxon>
        <taxon>Pseudomonadati</taxon>
        <taxon>Nitrospinota/Tectimicrobiota group</taxon>
        <taxon>Candidatus Tectimicrobiota</taxon>
        <taxon>Candidatus Entotheonellia</taxon>
        <taxon>Candidatus Entotheonellales</taxon>
        <taxon>Candidatus Entotheonellaceae</taxon>
        <taxon>Candidatus Entotheonella</taxon>
    </lineage>
</organism>
<dbReference type="AlphaFoldDB" id="W4MAM1"/>
<evidence type="ECO:0000313" key="1">
    <source>
        <dbReference type="EMBL" id="ETX07409.1"/>
    </source>
</evidence>
<dbReference type="InterPro" id="IPR038573">
    <property type="entry name" value="BrnT_sf"/>
</dbReference>
<keyword evidence="2" id="KW-1185">Reference proteome</keyword>
<dbReference type="InterPro" id="IPR007460">
    <property type="entry name" value="BrnT_toxin"/>
</dbReference>
<accession>W4MAM1</accession>
<dbReference type="Proteomes" id="UP000019140">
    <property type="component" value="Unassembled WGS sequence"/>
</dbReference>
<dbReference type="HOGENOM" id="CLU_149290_1_2_7"/>
<evidence type="ECO:0000313" key="2">
    <source>
        <dbReference type="Proteomes" id="UP000019140"/>
    </source>
</evidence>
<reference evidence="1 2" key="1">
    <citation type="journal article" date="2014" name="Nature">
        <title>An environmental bacterial taxon with a large and distinct metabolic repertoire.</title>
        <authorList>
            <person name="Wilson M.C."/>
            <person name="Mori T."/>
            <person name="Ruckert C."/>
            <person name="Uria A.R."/>
            <person name="Helf M.J."/>
            <person name="Takada K."/>
            <person name="Gernert C."/>
            <person name="Steffens U.A."/>
            <person name="Heycke N."/>
            <person name="Schmitt S."/>
            <person name="Rinke C."/>
            <person name="Helfrich E.J."/>
            <person name="Brachmann A.O."/>
            <person name="Gurgui C."/>
            <person name="Wakimoto T."/>
            <person name="Kracht M."/>
            <person name="Crusemann M."/>
            <person name="Hentschel U."/>
            <person name="Abe I."/>
            <person name="Matsunaga S."/>
            <person name="Kalinowski J."/>
            <person name="Takeyama H."/>
            <person name="Piel J."/>
        </authorList>
    </citation>
    <scope>NUCLEOTIDE SEQUENCE [LARGE SCALE GENOMIC DNA]</scope>
    <source>
        <strain evidence="2">TSY2</strain>
    </source>
</reference>
<gene>
    <name evidence="1" type="ORF">ETSY2_11340</name>
</gene>
<dbReference type="PATRIC" id="fig|1429439.4.peg.1943"/>
<dbReference type="Pfam" id="PF04365">
    <property type="entry name" value="BrnT_toxin"/>
    <property type="match status" value="1"/>
</dbReference>
<sequence>MRYTWDPDKAQSNEADHEIAFADAIRVFEDVYGLSQEDLSAEGEDRYVVIGMDAFGRILTVVYTYRGDDTIRLISARRATRREWREYERFR</sequence>
<dbReference type="EMBL" id="AZHX01000461">
    <property type="protein sequence ID" value="ETX07409.1"/>
    <property type="molecule type" value="Genomic_DNA"/>
</dbReference>
<name>W4MAM1_9BACT</name>
<evidence type="ECO:0008006" key="3">
    <source>
        <dbReference type="Google" id="ProtNLM"/>
    </source>
</evidence>
<proteinExistence type="predicted"/>
<comment type="caution">
    <text evidence="1">The sequence shown here is derived from an EMBL/GenBank/DDBJ whole genome shotgun (WGS) entry which is preliminary data.</text>
</comment>